<dbReference type="InterPro" id="IPR002637">
    <property type="entry name" value="RdgB/HAM1"/>
</dbReference>
<dbReference type="NCBIfam" id="TIGR00042">
    <property type="entry name" value="RdgB/HAM1 family non-canonical purine NTP pyrophosphatase"/>
    <property type="match status" value="1"/>
</dbReference>
<feature type="binding site" evidence="7">
    <location>
        <position position="68"/>
    </location>
    <ligand>
        <name>Mg(2+)</name>
        <dbReference type="ChEBI" id="CHEBI:18420"/>
    </ligand>
</feature>
<keyword evidence="2 7" id="KW-0479">Metal-binding</keyword>
<comment type="catalytic activity">
    <reaction evidence="7">
        <text>XTP + H2O = XMP + diphosphate + H(+)</text>
        <dbReference type="Rhea" id="RHEA:28610"/>
        <dbReference type="ChEBI" id="CHEBI:15377"/>
        <dbReference type="ChEBI" id="CHEBI:15378"/>
        <dbReference type="ChEBI" id="CHEBI:33019"/>
        <dbReference type="ChEBI" id="CHEBI:57464"/>
        <dbReference type="ChEBI" id="CHEBI:61314"/>
        <dbReference type="EC" id="3.6.1.66"/>
    </reaction>
</comment>
<feature type="binding site" evidence="7">
    <location>
        <position position="176"/>
    </location>
    <ligand>
        <name>substrate</name>
    </ligand>
</feature>
<proteinExistence type="inferred from homology"/>
<evidence type="ECO:0000256" key="3">
    <source>
        <dbReference type="ARBA" id="ARBA00022741"/>
    </source>
</evidence>
<evidence type="ECO:0000256" key="8">
    <source>
        <dbReference type="RuleBase" id="RU003781"/>
    </source>
</evidence>
<comment type="subunit">
    <text evidence="7">Homodimer.</text>
</comment>
<gene>
    <name evidence="9" type="primary">rdgB</name>
    <name evidence="9" type="ORF">H8L67_02280</name>
</gene>
<dbReference type="InterPro" id="IPR029001">
    <property type="entry name" value="ITPase-like_fam"/>
</dbReference>
<dbReference type="PANTHER" id="PTHR11067:SF9">
    <property type="entry name" value="INOSINE TRIPHOSPHATE PYROPHOSPHATASE"/>
    <property type="match status" value="1"/>
</dbReference>
<keyword evidence="5 7" id="KW-0460">Magnesium</keyword>
<protein>
    <recommendedName>
        <fullName evidence="7">dITP/XTP pyrophosphatase</fullName>
        <ecNumber evidence="7">3.6.1.66</ecNumber>
    </recommendedName>
    <alternativeName>
        <fullName evidence="7">Non-canonical purine NTP pyrophosphatase</fullName>
    </alternativeName>
    <alternativeName>
        <fullName evidence="7">Non-standard purine NTP pyrophosphatase</fullName>
    </alternativeName>
    <alternativeName>
        <fullName evidence="7">Nucleoside-triphosphate diphosphatase</fullName>
    </alternativeName>
    <alternativeName>
        <fullName evidence="7">Nucleoside-triphosphate pyrophosphatase</fullName>
        <shortName evidence="7">NTPase</shortName>
    </alternativeName>
</protein>
<dbReference type="RefSeq" id="WP_220380176.1">
    <property type="nucleotide sequence ID" value="NZ_CP080544.1"/>
</dbReference>
<comment type="similarity">
    <text evidence="1 7 8">Belongs to the HAM1 NTPase family.</text>
</comment>
<dbReference type="HAMAP" id="MF_01405">
    <property type="entry name" value="Non_canon_purine_NTPase"/>
    <property type="match status" value="1"/>
</dbReference>
<keyword evidence="10" id="KW-1185">Reference proteome</keyword>
<evidence type="ECO:0000256" key="5">
    <source>
        <dbReference type="ARBA" id="ARBA00022842"/>
    </source>
</evidence>
<dbReference type="EC" id="3.6.1.66" evidence="7"/>
<evidence type="ECO:0000256" key="7">
    <source>
        <dbReference type="HAMAP-Rule" id="MF_01405"/>
    </source>
</evidence>
<dbReference type="Pfam" id="PF01725">
    <property type="entry name" value="Ham1p_like"/>
    <property type="match status" value="1"/>
</dbReference>
<feature type="binding site" evidence="7">
    <location>
        <position position="69"/>
    </location>
    <ligand>
        <name>substrate</name>
    </ligand>
</feature>
<evidence type="ECO:0000256" key="6">
    <source>
        <dbReference type="ARBA" id="ARBA00023080"/>
    </source>
</evidence>
<evidence type="ECO:0000313" key="10">
    <source>
        <dbReference type="Proteomes" id="UP000824755"/>
    </source>
</evidence>
<keyword evidence="6 7" id="KW-0546">Nucleotide metabolism</keyword>
<feature type="binding site" evidence="7">
    <location>
        <begin position="181"/>
        <end position="182"/>
    </location>
    <ligand>
        <name>substrate</name>
    </ligand>
</feature>
<evidence type="ECO:0000256" key="2">
    <source>
        <dbReference type="ARBA" id="ARBA00022723"/>
    </source>
</evidence>
<comment type="cofactor">
    <cofactor evidence="7">
        <name>Mg(2+)</name>
        <dbReference type="ChEBI" id="CHEBI:18420"/>
    </cofactor>
    <text evidence="7">Binds 1 Mg(2+) ion per subunit.</text>
</comment>
<comment type="catalytic activity">
    <reaction evidence="7">
        <text>ITP + H2O = IMP + diphosphate + H(+)</text>
        <dbReference type="Rhea" id="RHEA:29399"/>
        <dbReference type="ChEBI" id="CHEBI:15377"/>
        <dbReference type="ChEBI" id="CHEBI:15378"/>
        <dbReference type="ChEBI" id="CHEBI:33019"/>
        <dbReference type="ChEBI" id="CHEBI:58053"/>
        <dbReference type="ChEBI" id="CHEBI:61402"/>
        <dbReference type="EC" id="3.6.1.66"/>
    </reaction>
</comment>
<name>A0ABX8WR99_9GAMM</name>
<keyword evidence="4 7" id="KW-0378">Hydrolase</keyword>
<evidence type="ECO:0000256" key="1">
    <source>
        <dbReference type="ARBA" id="ARBA00008023"/>
    </source>
</evidence>
<dbReference type="PANTHER" id="PTHR11067">
    <property type="entry name" value="INOSINE TRIPHOSPHATE PYROPHOSPHATASE/HAM1 PROTEIN"/>
    <property type="match status" value="1"/>
</dbReference>
<reference evidence="9 10" key="1">
    <citation type="submission" date="2021-08" db="EMBL/GenBank/DDBJ databases">
        <title>Lysobacter sp. strain CJ11 Genome sequencing and assembly.</title>
        <authorList>
            <person name="Kim I."/>
        </authorList>
    </citation>
    <scope>NUCLEOTIDE SEQUENCE [LARGE SCALE GENOMIC DNA]</scope>
    <source>
        <strain evidence="9 10">CJ11</strain>
    </source>
</reference>
<dbReference type="EMBL" id="CP080544">
    <property type="protein sequence ID" value="QYR53359.1"/>
    <property type="molecule type" value="Genomic_DNA"/>
</dbReference>
<feature type="active site" description="Proton acceptor" evidence="7">
    <location>
        <position position="68"/>
    </location>
</feature>
<comment type="function">
    <text evidence="7">Pyrophosphatase that catalyzes the hydrolysis of nucleoside triphosphates to their monophosphate derivatives, with a high preference for the non-canonical purine nucleotides XTP (xanthosine triphosphate), dITP (deoxyinosine triphosphate) and ITP. Seems to function as a house-cleaning enzyme that removes non-canonical purine nucleotides from the nucleotide pool, thus preventing their incorporation into DNA/RNA and avoiding chromosomal lesions.</text>
</comment>
<sequence length="203" mass="21368">MKWVLASNNAGKLAEFRSLFAEHGIAFTAQSEWGVEDADETGLSFIENALIKARHAAGLTGCPAIADDSGLCVDALQGAPGIRSARFAGGHGDAVANNNLLLAKLAGVVDAERTARFVCALAFVRHADDPMPVLAEGVWEGRILAAPEGNGGFGYDPLFFDPTQRMSAAAMAPERKQLLSHRGQAMRRLRDALAARGITAPSA</sequence>
<dbReference type="InterPro" id="IPR020922">
    <property type="entry name" value="dITP/XTP_pyrophosphatase"/>
</dbReference>
<evidence type="ECO:0000313" key="9">
    <source>
        <dbReference type="EMBL" id="QYR53359.1"/>
    </source>
</evidence>
<feature type="binding site" evidence="7">
    <location>
        <begin position="153"/>
        <end position="156"/>
    </location>
    <ligand>
        <name>substrate</name>
    </ligand>
</feature>
<dbReference type="CDD" id="cd00515">
    <property type="entry name" value="HAM1"/>
    <property type="match status" value="1"/>
</dbReference>
<comment type="catalytic activity">
    <reaction evidence="7">
        <text>dITP + H2O = dIMP + diphosphate + H(+)</text>
        <dbReference type="Rhea" id="RHEA:28342"/>
        <dbReference type="ChEBI" id="CHEBI:15377"/>
        <dbReference type="ChEBI" id="CHEBI:15378"/>
        <dbReference type="ChEBI" id="CHEBI:33019"/>
        <dbReference type="ChEBI" id="CHEBI:61194"/>
        <dbReference type="ChEBI" id="CHEBI:61382"/>
        <dbReference type="EC" id="3.6.1.66"/>
    </reaction>
</comment>
<organism evidence="9 10">
    <name type="scientific">Lysobacter soyae</name>
    <dbReference type="NCBI Taxonomy" id="2764185"/>
    <lineage>
        <taxon>Bacteria</taxon>
        <taxon>Pseudomonadati</taxon>
        <taxon>Pseudomonadota</taxon>
        <taxon>Gammaproteobacteria</taxon>
        <taxon>Lysobacterales</taxon>
        <taxon>Lysobacteraceae</taxon>
        <taxon>Lysobacter</taxon>
    </lineage>
</organism>
<dbReference type="Gene3D" id="3.90.950.10">
    <property type="match status" value="1"/>
</dbReference>
<dbReference type="SUPFAM" id="SSF52972">
    <property type="entry name" value="ITPase-like"/>
    <property type="match status" value="1"/>
</dbReference>
<accession>A0ABX8WR99</accession>
<feature type="binding site" evidence="7">
    <location>
        <begin position="7"/>
        <end position="12"/>
    </location>
    <ligand>
        <name>substrate</name>
    </ligand>
</feature>
<keyword evidence="3 7" id="KW-0547">Nucleotide-binding</keyword>
<dbReference type="Proteomes" id="UP000824755">
    <property type="component" value="Chromosome"/>
</dbReference>
<evidence type="ECO:0000256" key="4">
    <source>
        <dbReference type="ARBA" id="ARBA00022801"/>
    </source>
</evidence>
<feature type="binding site" evidence="7">
    <location>
        <position position="39"/>
    </location>
    <ligand>
        <name>Mg(2+)</name>
        <dbReference type="ChEBI" id="CHEBI:18420"/>
    </ligand>
</feature>